<protein>
    <submittedName>
        <fullName evidence="1">Uncharacterized protein</fullName>
    </submittedName>
</protein>
<reference evidence="1 2" key="1">
    <citation type="journal article" date="2023" name="Nat. Microbiol.">
        <title>A compendium of viruses from methanogenic archaea reveals their diversity and adaptations to the gut environment.</title>
        <authorList>
            <person name="Medvedeva S."/>
            <person name="Borrel G."/>
            <person name="Krupovic M."/>
            <person name="Gribaldo S."/>
        </authorList>
    </citation>
    <scope>NUCLEOTIDE SEQUENCE [LARGE SCALE GENOMIC DNA]</scope>
</reference>
<sequence length="81" mass="9256">MTIKNESKNKNNKTSTATPKEILYEAVQKNPTRNYIIMGALTQAGLYNQYKQEETIYGVENIKPSITTNELNKIIKNYIGE</sequence>
<dbReference type="GeneID" id="300198777"/>
<evidence type="ECO:0000313" key="2">
    <source>
        <dbReference type="Proteomes" id="UP001302529"/>
    </source>
</evidence>
<evidence type="ECO:0000313" key="1">
    <source>
        <dbReference type="EMBL" id="DBA35417.1"/>
    </source>
</evidence>
<name>A0AA86XRV2_9CAUD</name>
<organism evidence="1 2">
    <name type="scientific">Caudoviricetes sp. vir080</name>
    <dbReference type="NCBI Taxonomy" id="3068353"/>
    <lineage>
        <taxon>Viruses</taxon>
        <taxon>Duplodnaviria</taxon>
        <taxon>Heunggongvirae</taxon>
        <taxon>Uroviricota</taxon>
        <taxon>Caudoviricetes</taxon>
    </lineage>
</organism>
<proteinExistence type="predicted"/>
<dbReference type="RefSeq" id="YP_013605380.1">
    <property type="nucleotide sequence ID" value="NC_133305.1"/>
</dbReference>
<dbReference type="EMBL" id="BK063677">
    <property type="protein sequence ID" value="DBA35417.1"/>
    <property type="molecule type" value="Genomic_DNA"/>
</dbReference>
<keyword evidence="2" id="KW-1185">Reference proteome</keyword>
<dbReference type="Proteomes" id="UP001302529">
    <property type="component" value="Segment"/>
</dbReference>
<accession>A0AA86XRV2</accession>
<gene>
    <name evidence="1" type="ORF">vir080_00044</name>
</gene>